<dbReference type="Pfam" id="PF09365">
    <property type="entry name" value="DUF2461"/>
    <property type="match status" value="1"/>
</dbReference>
<dbReference type="EMBL" id="JAJADQ010000003">
    <property type="protein sequence ID" value="MCB2377239.1"/>
    <property type="molecule type" value="Genomic_DNA"/>
</dbReference>
<dbReference type="InterPro" id="IPR012808">
    <property type="entry name" value="CHP02453"/>
</dbReference>
<organism evidence="1 2">
    <name type="scientific">Hymenobacter nitidus</name>
    <dbReference type="NCBI Taxonomy" id="2880929"/>
    <lineage>
        <taxon>Bacteria</taxon>
        <taxon>Pseudomonadati</taxon>
        <taxon>Bacteroidota</taxon>
        <taxon>Cytophagia</taxon>
        <taxon>Cytophagales</taxon>
        <taxon>Hymenobacteraceae</taxon>
        <taxon>Hymenobacter</taxon>
    </lineage>
</organism>
<dbReference type="PANTHER" id="PTHR36452:SF1">
    <property type="entry name" value="DUF2461 DOMAIN-CONTAINING PROTEIN"/>
    <property type="match status" value="1"/>
</dbReference>
<reference evidence="1" key="1">
    <citation type="submission" date="2021-10" db="EMBL/GenBank/DDBJ databases">
        <authorList>
            <person name="Dean J.D."/>
            <person name="Kim M.K."/>
            <person name="Newey C.N."/>
            <person name="Stoker T.S."/>
            <person name="Thompson D.W."/>
            <person name="Grose J.H."/>
        </authorList>
    </citation>
    <scope>NUCLEOTIDE SEQUENCE</scope>
    <source>
        <strain evidence="1">BT635</strain>
    </source>
</reference>
<evidence type="ECO:0000313" key="2">
    <source>
        <dbReference type="Proteomes" id="UP001165297"/>
    </source>
</evidence>
<dbReference type="PANTHER" id="PTHR36452">
    <property type="entry name" value="CHROMOSOME 12, WHOLE GENOME SHOTGUN SEQUENCE"/>
    <property type="match status" value="1"/>
</dbReference>
<comment type="caution">
    <text evidence="1">The sequence shown here is derived from an EMBL/GenBank/DDBJ whole genome shotgun (WGS) entry which is preliminary data.</text>
</comment>
<dbReference type="PIRSF" id="PIRSF028451">
    <property type="entry name" value="UCP028451"/>
    <property type="match status" value="1"/>
</dbReference>
<dbReference type="RefSeq" id="WP_226183874.1">
    <property type="nucleotide sequence ID" value="NZ_JAJADQ010000003.1"/>
</dbReference>
<proteinExistence type="predicted"/>
<accession>A0ABS8ACT6</accession>
<dbReference type="NCBIfam" id="TIGR02453">
    <property type="entry name" value="TIGR02453 family protein"/>
    <property type="match status" value="1"/>
</dbReference>
<name>A0ABS8ACT6_9BACT</name>
<keyword evidence="2" id="KW-1185">Reference proteome</keyword>
<gene>
    <name evidence="1" type="ORF">LGH70_06575</name>
</gene>
<protein>
    <submittedName>
        <fullName evidence="1">DUF2461 domain-containing protein</fullName>
    </submittedName>
</protein>
<sequence length="221" mass="23938">MLHAATFAFLAGLRANNNKAWLDANRAAYEAAKADFLVLVTDVLTQLEAADPAIADSQLQPKKCVFRLNRDIRFSTDKTPYKTNFGAWFNAGGKGAPSAGYYLNLEPGGSFVAGGLYMPDAKVLATLRQEIDYNLPAFDALLTAPEFQRHFAGLSPEPSLKRPPKGYAADNPALAYLKLKSFTASRPLPDAALQQPAASQQVVAGFKALQPLVYFLNQALD</sequence>
<dbReference type="InterPro" id="IPR015996">
    <property type="entry name" value="UCP028451"/>
</dbReference>
<evidence type="ECO:0000313" key="1">
    <source>
        <dbReference type="EMBL" id="MCB2377239.1"/>
    </source>
</evidence>
<dbReference type="Proteomes" id="UP001165297">
    <property type="component" value="Unassembled WGS sequence"/>
</dbReference>